<dbReference type="EMBL" id="CP003098">
    <property type="protein sequence ID" value="AET32390.1"/>
    <property type="molecule type" value="Genomic_DNA"/>
</dbReference>
<dbReference type="KEGG" id="pyr:P186_0949"/>
<proteinExistence type="predicted"/>
<evidence type="ECO:0000313" key="2">
    <source>
        <dbReference type="Proteomes" id="UP000005867"/>
    </source>
</evidence>
<dbReference type="Proteomes" id="UP000005867">
    <property type="component" value="Chromosome"/>
</dbReference>
<name>G7VBG0_9CREN</name>
<accession>G7VBG0</accession>
<gene>
    <name evidence="1" type="ORF">P186_0949</name>
</gene>
<dbReference type="HOGENOM" id="CLU_3263963_0_0_2"/>
<keyword evidence="2" id="KW-1185">Reference proteome</keyword>
<dbReference type="BioCyc" id="PSP1104324:GJSN-929-MONOMER"/>
<sequence>MLVRMYGISKRGLKALASGGASRWRTADCISKRGLKGDKDG</sequence>
<organism evidence="1 2">
    <name type="scientific">Pyrobaculum ferrireducens</name>
    <dbReference type="NCBI Taxonomy" id="1104324"/>
    <lineage>
        <taxon>Archaea</taxon>
        <taxon>Thermoproteota</taxon>
        <taxon>Thermoprotei</taxon>
        <taxon>Thermoproteales</taxon>
        <taxon>Thermoproteaceae</taxon>
        <taxon>Pyrobaculum</taxon>
    </lineage>
</organism>
<reference evidence="1 2" key="1">
    <citation type="journal article" date="2012" name="J. Bacteriol.">
        <title>Complete genome sequence of strain 1860, a crenarchaeon of the genus pyrobaculum able to grow with various electron acceptors.</title>
        <authorList>
            <person name="Mardanov A.V."/>
            <person name="Gumerov V.M."/>
            <person name="Slobodkina G.B."/>
            <person name="Beletsky A.V."/>
            <person name="Bonch-Osmolovskaya E.A."/>
            <person name="Ravin N.V."/>
            <person name="Skryabin K.G."/>
        </authorList>
    </citation>
    <scope>NUCLEOTIDE SEQUENCE [LARGE SCALE GENOMIC DNA]</scope>
    <source>
        <strain evidence="1 2">1860</strain>
    </source>
</reference>
<evidence type="ECO:0000313" key="1">
    <source>
        <dbReference type="EMBL" id="AET32390.1"/>
    </source>
</evidence>
<protein>
    <submittedName>
        <fullName evidence="1">Uncharacterized protein</fullName>
    </submittedName>
</protein>
<dbReference type="AlphaFoldDB" id="G7VBG0"/>